<evidence type="ECO:0000259" key="2">
    <source>
        <dbReference type="PROSITE" id="PS51203"/>
    </source>
</evidence>
<protein>
    <recommendedName>
        <fullName evidence="2">CS domain-containing protein</fullName>
    </recommendedName>
</protein>
<comment type="caution">
    <text evidence="3">The sequence shown here is derived from an EMBL/GenBank/DDBJ whole genome shotgun (WGS) entry which is preliminary data.</text>
</comment>
<dbReference type="PROSITE" id="PS51203">
    <property type="entry name" value="CS"/>
    <property type="match status" value="1"/>
</dbReference>
<dbReference type="InterPro" id="IPR007052">
    <property type="entry name" value="CS_dom"/>
</dbReference>
<organism evidence="3 4">
    <name type="scientific">Polarella glacialis</name>
    <name type="common">Dinoflagellate</name>
    <dbReference type="NCBI Taxonomy" id="89957"/>
    <lineage>
        <taxon>Eukaryota</taxon>
        <taxon>Sar</taxon>
        <taxon>Alveolata</taxon>
        <taxon>Dinophyceae</taxon>
        <taxon>Suessiales</taxon>
        <taxon>Suessiaceae</taxon>
        <taxon>Polarella</taxon>
    </lineage>
</organism>
<accession>A0A813HYK5</accession>
<feature type="compositionally biased region" description="Basic and acidic residues" evidence="1">
    <location>
        <begin position="180"/>
        <end position="190"/>
    </location>
</feature>
<dbReference type="InterPro" id="IPR008978">
    <property type="entry name" value="HSP20-like_chaperone"/>
</dbReference>
<proteinExistence type="predicted"/>
<feature type="region of interest" description="Disordered" evidence="1">
    <location>
        <begin position="123"/>
        <end position="190"/>
    </location>
</feature>
<keyword evidence="4" id="KW-1185">Reference proteome</keyword>
<dbReference type="SUPFAM" id="SSF49764">
    <property type="entry name" value="HSP20-like chaperones"/>
    <property type="match status" value="1"/>
</dbReference>
<name>A0A813HYK5_POLGL</name>
<gene>
    <name evidence="3" type="ORF">PGLA1383_LOCUS57680</name>
</gene>
<reference evidence="3" key="1">
    <citation type="submission" date="2021-02" db="EMBL/GenBank/DDBJ databases">
        <authorList>
            <person name="Dougan E. K."/>
            <person name="Rhodes N."/>
            <person name="Thang M."/>
            <person name="Chan C."/>
        </authorList>
    </citation>
    <scope>NUCLEOTIDE SEQUENCE</scope>
</reference>
<evidence type="ECO:0000256" key="1">
    <source>
        <dbReference type="SAM" id="MobiDB-lite"/>
    </source>
</evidence>
<dbReference type="CDD" id="cd06463">
    <property type="entry name" value="p23_like"/>
    <property type="match status" value="1"/>
</dbReference>
<evidence type="ECO:0000313" key="4">
    <source>
        <dbReference type="Proteomes" id="UP000654075"/>
    </source>
</evidence>
<dbReference type="Gene3D" id="2.60.40.790">
    <property type="match status" value="1"/>
</dbReference>
<feature type="domain" description="CS" evidence="2">
    <location>
        <begin position="18"/>
        <end position="145"/>
    </location>
</feature>
<sequence>MEPLALFDATGPLLTGVGNGKGASWVQTDDTVTITVPLPEDAPAGLKPEVTIRPQHLVVRCPLLSRPPLPPSDALLGGDRDSSEVILLDSDLSGDVSLEDSTWTVSDGVLVIDLAKKPDFSIPAGGAGRSSEHSAPRPPWWPCAVRGGTPGPPDPKAVAKPGPTMHRLDAKIGEQSVSKKGFDGKSKFQW</sequence>
<dbReference type="Pfam" id="PF04969">
    <property type="entry name" value="CS"/>
    <property type="match status" value="1"/>
</dbReference>
<evidence type="ECO:0000313" key="3">
    <source>
        <dbReference type="EMBL" id="CAE8643334.1"/>
    </source>
</evidence>
<dbReference type="AlphaFoldDB" id="A0A813HYK5"/>
<dbReference type="EMBL" id="CAJNNV010033336">
    <property type="protein sequence ID" value="CAE8643334.1"/>
    <property type="molecule type" value="Genomic_DNA"/>
</dbReference>
<dbReference type="Proteomes" id="UP000654075">
    <property type="component" value="Unassembled WGS sequence"/>
</dbReference>